<dbReference type="RefSeq" id="WP_038155480.1">
    <property type="nucleotide sequence ID" value="NZ_JMTB01000057.1"/>
</dbReference>
<keyword evidence="2" id="KW-0489">Methyltransferase</keyword>
<dbReference type="eggNOG" id="COG2226">
    <property type="taxonomic scope" value="Bacteria"/>
</dbReference>
<dbReference type="EMBL" id="JMTB01000057">
    <property type="protein sequence ID" value="KFC08184.1"/>
    <property type="molecule type" value="Genomic_DNA"/>
</dbReference>
<evidence type="ECO:0000313" key="3">
    <source>
        <dbReference type="Proteomes" id="UP000028630"/>
    </source>
</evidence>
<dbReference type="Proteomes" id="UP000028630">
    <property type="component" value="Unassembled WGS sequence"/>
</dbReference>
<comment type="caution">
    <text evidence="2">The sequence shown here is derived from an EMBL/GenBank/DDBJ whole genome shotgun (WGS) entry which is preliminary data.</text>
</comment>
<dbReference type="EC" id="2.1.1.-" evidence="2"/>
<reference evidence="3" key="1">
    <citation type="submission" date="2014-05" db="EMBL/GenBank/DDBJ databases">
        <title>ATOL: Assembling a taxonomically balanced genome-scale reconstruction of the evolutionary history of the Enterobacteriaceae.</title>
        <authorList>
            <person name="Plunkett G. III"/>
            <person name="Neeno-Eckwall E.C."/>
            <person name="Glasner J.D."/>
            <person name="Perna N.T."/>
        </authorList>
    </citation>
    <scope>NUCLEOTIDE SEQUENCE [LARGE SCALE GENOMIC DNA]</scope>
    <source>
        <strain evidence="3">ATCC 49490</strain>
    </source>
</reference>
<gene>
    <name evidence="2" type="ORF">GTGU_01537</name>
</gene>
<evidence type="ECO:0000313" key="2">
    <source>
        <dbReference type="EMBL" id="KFC08184.1"/>
    </source>
</evidence>
<dbReference type="GO" id="GO:0008757">
    <property type="term" value="F:S-adenosylmethionine-dependent methyltransferase activity"/>
    <property type="evidence" value="ECO:0007669"/>
    <property type="project" value="InterPro"/>
</dbReference>
<dbReference type="OrthoDB" id="529208at2"/>
<name>A0A085AD89_9ENTR</name>
<evidence type="ECO:0000259" key="1">
    <source>
        <dbReference type="Pfam" id="PF08241"/>
    </source>
</evidence>
<protein>
    <submittedName>
        <fullName evidence="2">SAM-dependent methyltransferase</fullName>
        <ecNumber evidence="2">2.1.1.-</ecNumber>
    </submittedName>
</protein>
<keyword evidence="2" id="KW-0808">Transferase</keyword>
<dbReference type="Gene3D" id="3.40.50.150">
    <property type="entry name" value="Vaccinia Virus protein VP39"/>
    <property type="match status" value="1"/>
</dbReference>
<dbReference type="InterPro" id="IPR013216">
    <property type="entry name" value="Methyltransf_11"/>
</dbReference>
<dbReference type="PANTHER" id="PTHR42912">
    <property type="entry name" value="METHYLTRANSFERASE"/>
    <property type="match status" value="1"/>
</dbReference>
<dbReference type="Pfam" id="PF08241">
    <property type="entry name" value="Methyltransf_11"/>
    <property type="match status" value="1"/>
</dbReference>
<dbReference type="SUPFAM" id="SSF53335">
    <property type="entry name" value="S-adenosyl-L-methionine-dependent methyltransferases"/>
    <property type="match status" value="1"/>
</dbReference>
<keyword evidence="3" id="KW-1185">Reference proteome</keyword>
<dbReference type="InterPro" id="IPR029063">
    <property type="entry name" value="SAM-dependent_MTases_sf"/>
</dbReference>
<organism evidence="2 3">
    <name type="scientific">Trabulsiella guamensis ATCC 49490</name>
    <dbReference type="NCBI Taxonomy" id="1005994"/>
    <lineage>
        <taxon>Bacteria</taxon>
        <taxon>Pseudomonadati</taxon>
        <taxon>Pseudomonadota</taxon>
        <taxon>Gammaproteobacteria</taxon>
        <taxon>Enterobacterales</taxon>
        <taxon>Enterobacteriaceae</taxon>
        <taxon>Trabulsiella</taxon>
    </lineage>
</organism>
<dbReference type="CDD" id="cd02440">
    <property type="entry name" value="AdoMet_MTases"/>
    <property type="match status" value="1"/>
</dbReference>
<sequence length="256" mass="28190">MTTGSHHDNVEKQFGSQAQAYLTSTVHASGRDLQRLAERLSAFPQAQLLDMGCGAGHASFVAAGNVANVTAYDLSRQMLDVVEQAAQEKGLHNIRTQQGYAEALSFADATFNVVISRYSAHHWHDVGQALREVKRVLKPGGVFIMMDVMSPGHPVRDIWLQTVEALRDTSHVRNYSSGEWLALVNEAGLSTQTLTTDKLPLEFSSWVARMRTPQVLCEAIRLYQDSASKDVKAYFALQAEGSFTSDIVMLEAYKAA</sequence>
<dbReference type="GO" id="GO:0032259">
    <property type="term" value="P:methylation"/>
    <property type="evidence" value="ECO:0007669"/>
    <property type="project" value="UniProtKB-KW"/>
</dbReference>
<dbReference type="PANTHER" id="PTHR42912:SF93">
    <property type="entry name" value="N6-ADENOSINE-METHYLTRANSFERASE TMT1A"/>
    <property type="match status" value="1"/>
</dbReference>
<dbReference type="InterPro" id="IPR050508">
    <property type="entry name" value="Methyltransf_Superfamily"/>
</dbReference>
<accession>A0A085AD89</accession>
<feature type="domain" description="Methyltransferase type 11" evidence="1">
    <location>
        <begin position="49"/>
        <end position="145"/>
    </location>
</feature>
<proteinExistence type="predicted"/>
<dbReference type="AlphaFoldDB" id="A0A085AD89"/>